<organism evidence="2 3">
    <name type="scientific">Flavobacterium haoranii</name>
    <dbReference type="NCBI Taxonomy" id="683124"/>
    <lineage>
        <taxon>Bacteria</taxon>
        <taxon>Pseudomonadati</taxon>
        <taxon>Bacteroidota</taxon>
        <taxon>Flavobacteriia</taxon>
        <taxon>Flavobacteriales</taxon>
        <taxon>Flavobacteriaceae</taxon>
        <taxon>Flavobacterium</taxon>
    </lineage>
</organism>
<sequence length="120" mass="13929">MFSIFLPSLIHVFIFTGLFILIGALKTKSLWAKISLVAFILCAISLIFLPVHSEFNFITNLKLQENYHSFEKINQTLINFFSDNSNTVFTSTIGIQIMRFIAFAYTYHYLNWFSKTSIIQ</sequence>
<keyword evidence="1" id="KW-1133">Transmembrane helix</keyword>
<evidence type="ECO:0000313" key="2">
    <source>
        <dbReference type="EMBL" id="SHJ50400.1"/>
    </source>
</evidence>
<evidence type="ECO:0000313" key="3">
    <source>
        <dbReference type="Proteomes" id="UP000184232"/>
    </source>
</evidence>
<evidence type="ECO:0000256" key="1">
    <source>
        <dbReference type="SAM" id="Phobius"/>
    </source>
</evidence>
<protein>
    <submittedName>
        <fullName evidence="2">Uncharacterized protein</fullName>
    </submittedName>
</protein>
<name>A0A1M6JUV2_9FLAO</name>
<dbReference type="Proteomes" id="UP000184232">
    <property type="component" value="Unassembled WGS sequence"/>
</dbReference>
<keyword evidence="3" id="KW-1185">Reference proteome</keyword>
<keyword evidence="1" id="KW-0472">Membrane</keyword>
<gene>
    <name evidence="2" type="ORF">SAMN05444337_2096</name>
</gene>
<feature type="transmembrane region" description="Helical" evidence="1">
    <location>
        <begin position="30"/>
        <end position="51"/>
    </location>
</feature>
<feature type="transmembrane region" description="Helical" evidence="1">
    <location>
        <begin position="88"/>
        <end position="110"/>
    </location>
</feature>
<accession>A0A1M6JUV2</accession>
<dbReference type="AlphaFoldDB" id="A0A1M6JUV2"/>
<dbReference type="STRING" id="683124.SAMN05444337_2096"/>
<dbReference type="RefSeq" id="WP_072784770.1">
    <property type="nucleotide sequence ID" value="NZ_CP045292.1"/>
</dbReference>
<reference evidence="2 3" key="1">
    <citation type="submission" date="2016-11" db="EMBL/GenBank/DDBJ databases">
        <authorList>
            <person name="Jaros S."/>
            <person name="Januszkiewicz K."/>
            <person name="Wedrychowicz H."/>
        </authorList>
    </citation>
    <scope>NUCLEOTIDE SEQUENCE [LARGE SCALE GENOMIC DNA]</scope>
    <source>
        <strain evidence="2 3">DSM 22807</strain>
    </source>
</reference>
<proteinExistence type="predicted"/>
<keyword evidence="1" id="KW-0812">Transmembrane</keyword>
<feature type="transmembrane region" description="Helical" evidence="1">
    <location>
        <begin position="6"/>
        <end position="25"/>
    </location>
</feature>
<dbReference type="EMBL" id="FQZH01000004">
    <property type="protein sequence ID" value="SHJ50400.1"/>
    <property type="molecule type" value="Genomic_DNA"/>
</dbReference>
<dbReference type="OrthoDB" id="114919at2"/>